<reference evidence="1 2" key="1">
    <citation type="submission" date="2023-02" db="EMBL/GenBank/DDBJ databases">
        <title>LHISI_Scaffold_Assembly.</title>
        <authorList>
            <person name="Stuart O.P."/>
            <person name="Cleave R."/>
            <person name="Magrath M.J.L."/>
            <person name="Mikheyev A.S."/>
        </authorList>
    </citation>
    <scope>NUCLEOTIDE SEQUENCE [LARGE SCALE GENOMIC DNA]</scope>
    <source>
        <strain evidence="1">Daus_M_001</strain>
        <tissue evidence="1">Leg muscle</tissue>
    </source>
</reference>
<sequence>MMMSGDEERNFWHTRPLLFTSLIDRDLQIASANKKDMVTVQENGPNVKFSMTRGTSETYSLFKHQYPKIKLGRTKIFSLHPK</sequence>
<name>A0ABQ9IBT3_9NEOP</name>
<proteinExistence type="predicted"/>
<comment type="caution">
    <text evidence="1">The sequence shown here is derived from an EMBL/GenBank/DDBJ whole genome shotgun (WGS) entry which is preliminary data.</text>
</comment>
<dbReference type="Proteomes" id="UP001159363">
    <property type="component" value="Chromosome 2"/>
</dbReference>
<organism evidence="1 2">
    <name type="scientific">Dryococelus australis</name>
    <dbReference type="NCBI Taxonomy" id="614101"/>
    <lineage>
        <taxon>Eukaryota</taxon>
        <taxon>Metazoa</taxon>
        <taxon>Ecdysozoa</taxon>
        <taxon>Arthropoda</taxon>
        <taxon>Hexapoda</taxon>
        <taxon>Insecta</taxon>
        <taxon>Pterygota</taxon>
        <taxon>Neoptera</taxon>
        <taxon>Polyneoptera</taxon>
        <taxon>Phasmatodea</taxon>
        <taxon>Verophasmatodea</taxon>
        <taxon>Anareolatae</taxon>
        <taxon>Phasmatidae</taxon>
        <taxon>Eurycanthinae</taxon>
        <taxon>Dryococelus</taxon>
    </lineage>
</organism>
<dbReference type="EMBL" id="JARBHB010000002">
    <property type="protein sequence ID" value="KAJ8894134.1"/>
    <property type="molecule type" value="Genomic_DNA"/>
</dbReference>
<gene>
    <name evidence="1" type="ORF">PR048_006744</name>
</gene>
<evidence type="ECO:0000313" key="2">
    <source>
        <dbReference type="Proteomes" id="UP001159363"/>
    </source>
</evidence>
<evidence type="ECO:0000313" key="1">
    <source>
        <dbReference type="EMBL" id="KAJ8894134.1"/>
    </source>
</evidence>
<keyword evidence="2" id="KW-1185">Reference proteome</keyword>
<accession>A0ABQ9IBT3</accession>
<protein>
    <submittedName>
        <fullName evidence="1">Uncharacterized protein</fullName>
    </submittedName>
</protein>